<organism evidence="6 7">
    <name type="scientific">Sphingobium fluviale</name>
    <dbReference type="NCBI Taxonomy" id="2506423"/>
    <lineage>
        <taxon>Bacteria</taxon>
        <taxon>Pseudomonadati</taxon>
        <taxon>Pseudomonadota</taxon>
        <taxon>Alphaproteobacteria</taxon>
        <taxon>Sphingomonadales</taxon>
        <taxon>Sphingomonadaceae</taxon>
        <taxon>Sphingobium</taxon>
    </lineage>
</organism>
<feature type="domain" description="Acyl-CoA oxidase/dehydrogenase middle" evidence="3">
    <location>
        <begin position="134"/>
        <end position="224"/>
    </location>
</feature>
<gene>
    <name evidence="6" type="ORF">EQG66_15020</name>
</gene>
<dbReference type="InterPro" id="IPR052547">
    <property type="entry name" value="Mito_Isobutyryl-CoADH"/>
</dbReference>
<dbReference type="SUPFAM" id="SSF56645">
    <property type="entry name" value="Acyl-CoA dehydrogenase NM domain-like"/>
    <property type="match status" value="1"/>
</dbReference>
<keyword evidence="2" id="KW-0560">Oxidoreductase</keyword>
<proteinExistence type="predicted"/>
<dbReference type="Gene3D" id="1.20.140.10">
    <property type="entry name" value="Butyryl-CoA Dehydrogenase, subunit A, domain 3"/>
    <property type="match status" value="1"/>
</dbReference>
<dbReference type="RefSeq" id="WP_129405314.1">
    <property type="nucleotide sequence ID" value="NZ_SBKP01000029.1"/>
</dbReference>
<feature type="domain" description="Acyl-CoA dehydrogenase/oxidase N-terminal" evidence="4">
    <location>
        <begin position="23"/>
        <end position="97"/>
    </location>
</feature>
<dbReference type="InterPro" id="IPR013107">
    <property type="entry name" value="Acyl-CoA_DH_C"/>
</dbReference>
<accession>A0A4Q1KB76</accession>
<evidence type="ECO:0000313" key="7">
    <source>
        <dbReference type="Proteomes" id="UP000290958"/>
    </source>
</evidence>
<evidence type="ECO:0000259" key="5">
    <source>
        <dbReference type="Pfam" id="PF08028"/>
    </source>
</evidence>
<dbReference type="InterPro" id="IPR037069">
    <property type="entry name" value="AcylCoA_DH/ox_N_sf"/>
</dbReference>
<comment type="caution">
    <text evidence="6">The sequence shown here is derived from an EMBL/GenBank/DDBJ whole genome shotgun (WGS) entry which is preliminary data.</text>
</comment>
<dbReference type="OrthoDB" id="7316074at2"/>
<evidence type="ECO:0000256" key="2">
    <source>
        <dbReference type="ARBA" id="ARBA00023002"/>
    </source>
</evidence>
<dbReference type="InterPro" id="IPR013786">
    <property type="entry name" value="AcylCoA_DH/ox_N"/>
</dbReference>
<keyword evidence="1" id="KW-0285">Flavoprotein</keyword>
<dbReference type="SUPFAM" id="SSF47203">
    <property type="entry name" value="Acyl-CoA dehydrogenase C-terminal domain-like"/>
    <property type="match status" value="1"/>
</dbReference>
<reference evidence="7" key="1">
    <citation type="submission" date="2019-01" db="EMBL/GenBank/DDBJ databases">
        <title>Cytophagaceae bacterium strain CAR-16.</title>
        <authorList>
            <person name="Chen W.-M."/>
        </authorList>
    </citation>
    <scope>NUCLEOTIDE SEQUENCE [LARGE SCALE GENOMIC DNA]</scope>
    <source>
        <strain evidence="7">CHR27</strain>
    </source>
</reference>
<dbReference type="AlphaFoldDB" id="A0A4Q1KB76"/>
<dbReference type="Pfam" id="PF02770">
    <property type="entry name" value="Acyl-CoA_dh_M"/>
    <property type="match status" value="1"/>
</dbReference>
<dbReference type="GO" id="GO:0050660">
    <property type="term" value="F:flavin adenine dinucleotide binding"/>
    <property type="evidence" value="ECO:0007669"/>
    <property type="project" value="InterPro"/>
</dbReference>
<name>A0A4Q1KB76_9SPHN</name>
<dbReference type="InterPro" id="IPR009100">
    <property type="entry name" value="AcylCoA_DH/oxidase_NM_dom_sf"/>
</dbReference>
<dbReference type="CDD" id="cd00567">
    <property type="entry name" value="ACAD"/>
    <property type="match status" value="1"/>
</dbReference>
<dbReference type="Pfam" id="PF02771">
    <property type="entry name" value="Acyl-CoA_dh_N"/>
    <property type="match status" value="1"/>
</dbReference>
<evidence type="ECO:0000259" key="4">
    <source>
        <dbReference type="Pfam" id="PF02771"/>
    </source>
</evidence>
<dbReference type="Pfam" id="PF08028">
    <property type="entry name" value="Acyl-CoA_dh_2"/>
    <property type="match status" value="1"/>
</dbReference>
<protein>
    <submittedName>
        <fullName evidence="6">Acyl-CoA dehydrogenase</fullName>
    </submittedName>
</protein>
<dbReference type="PANTHER" id="PTHR43831">
    <property type="entry name" value="ISOBUTYRYL-COA DEHYDROGENASE"/>
    <property type="match status" value="1"/>
</dbReference>
<dbReference type="Gene3D" id="1.10.540.10">
    <property type="entry name" value="Acyl-CoA dehydrogenase/oxidase, N-terminal domain"/>
    <property type="match status" value="1"/>
</dbReference>
<dbReference type="Proteomes" id="UP000290958">
    <property type="component" value="Unassembled WGS sequence"/>
</dbReference>
<dbReference type="Gene3D" id="2.40.110.10">
    <property type="entry name" value="Butyryl-CoA Dehydrogenase, subunit A, domain 2"/>
    <property type="match status" value="1"/>
</dbReference>
<dbReference type="EMBL" id="SBKP01000029">
    <property type="protein sequence ID" value="RXR23703.1"/>
    <property type="molecule type" value="Genomic_DNA"/>
</dbReference>
<dbReference type="InterPro" id="IPR006091">
    <property type="entry name" value="Acyl-CoA_Oxase/DH_mid-dom"/>
</dbReference>
<dbReference type="PANTHER" id="PTHR43831:SF1">
    <property type="entry name" value="ISOBUTYRYL-COA DEHYDROGENASE, MITOCHONDRIAL"/>
    <property type="match status" value="1"/>
</dbReference>
<evidence type="ECO:0000256" key="1">
    <source>
        <dbReference type="ARBA" id="ARBA00022630"/>
    </source>
</evidence>
<feature type="domain" description="Acyl-CoA dehydrogenase C-terminal" evidence="5">
    <location>
        <begin position="261"/>
        <end position="375"/>
    </location>
</feature>
<dbReference type="GO" id="GO:0016627">
    <property type="term" value="F:oxidoreductase activity, acting on the CH-CH group of donors"/>
    <property type="evidence" value="ECO:0007669"/>
    <property type="project" value="InterPro"/>
</dbReference>
<sequence>MTALASATVSQGRDELFDLDAVLTELREKFAETAAYYDAAGTIPVDNLNALHAKGLLALTIAEDRGGMGAGLATSAKVIREIARGEPSTALILAMQCMSHSGIEGLEGWPKNLRHQLEQDAIIHGALVNALRVEPELGTPARGGLPATLAERKRDGWVITGRKIFSTGSHALKYMLVWAKTDDDQPLVGYFLVPANCPGIRIEETWNHIGMRATASHDIIFEKVKISPDHVMDIRQPVDWQVASGRQTAWIAGLLGSLYDGVAQSARDWFIHYAHGRSPSNLGAALSTLPRFQDLVGRIDALLLANHILLRELCESTDDGVPPVATDAFLVKFLVTKNAIEAVSMALEAIGNPGLTKNNELERHYRNVLCSQAHAPQNDTILIAAGKAAFDAAAQKKRTPRPPRFSGSPI</sequence>
<evidence type="ECO:0000313" key="6">
    <source>
        <dbReference type="EMBL" id="RXR23703.1"/>
    </source>
</evidence>
<dbReference type="PIRSF" id="PIRSF016578">
    <property type="entry name" value="HsaA"/>
    <property type="match status" value="1"/>
</dbReference>
<dbReference type="InterPro" id="IPR046373">
    <property type="entry name" value="Acyl-CoA_Oxase/DH_mid-dom_sf"/>
</dbReference>
<evidence type="ECO:0000259" key="3">
    <source>
        <dbReference type="Pfam" id="PF02770"/>
    </source>
</evidence>
<keyword evidence="7" id="KW-1185">Reference proteome</keyword>
<dbReference type="InterPro" id="IPR036250">
    <property type="entry name" value="AcylCo_DH-like_C"/>
</dbReference>